<protein>
    <submittedName>
        <fullName evidence="2">Alkaline shock response membrane anchor protein AmaP</fullName>
    </submittedName>
</protein>
<evidence type="ECO:0000313" key="2">
    <source>
        <dbReference type="EMBL" id="MTV81425.1"/>
    </source>
</evidence>
<feature type="transmembrane region" description="Helical" evidence="1">
    <location>
        <begin position="51"/>
        <end position="73"/>
    </location>
</feature>
<evidence type="ECO:0000313" key="3">
    <source>
        <dbReference type="Proteomes" id="UP000466388"/>
    </source>
</evidence>
<gene>
    <name evidence="2" type="primary">amaP</name>
    <name evidence="2" type="ORF">GM612_01990</name>
</gene>
<dbReference type="AlphaFoldDB" id="A0A7X2XTU2"/>
<accession>A0A7X2XTU2</accession>
<name>A0A7X2XTU2_9LACO</name>
<proteinExistence type="predicted"/>
<keyword evidence="1" id="KW-1133">Transmembrane helix</keyword>
<reference evidence="2 3" key="1">
    <citation type="submission" date="2019-11" db="EMBL/GenBank/DDBJ databases">
        <title>Lactobacillus sp. nov. CRM56-3, isolated from fermented tea leaves.</title>
        <authorList>
            <person name="Phuengjayaem S."/>
            <person name="Tanasupawat S."/>
        </authorList>
    </citation>
    <scope>NUCLEOTIDE SEQUENCE [LARGE SCALE GENOMIC DNA]</scope>
    <source>
        <strain evidence="2 3">CRM56-3</strain>
    </source>
</reference>
<dbReference type="EMBL" id="WNJO01000002">
    <property type="protein sequence ID" value="MTV81425.1"/>
    <property type="molecule type" value="Genomic_DNA"/>
</dbReference>
<feature type="transmembrane region" description="Helical" evidence="1">
    <location>
        <begin position="7"/>
        <end position="31"/>
    </location>
</feature>
<organism evidence="2 3">
    <name type="scientific">Secundilactobacillus folii</name>
    <dbReference type="NCBI Taxonomy" id="2678357"/>
    <lineage>
        <taxon>Bacteria</taxon>
        <taxon>Bacillati</taxon>
        <taxon>Bacillota</taxon>
        <taxon>Bacilli</taxon>
        <taxon>Lactobacillales</taxon>
        <taxon>Lactobacillaceae</taxon>
        <taxon>Secundilactobacillus</taxon>
    </lineage>
</organism>
<dbReference type="NCBIfam" id="NF033218">
    <property type="entry name" value="anchor_AmaP"/>
    <property type="match status" value="1"/>
</dbReference>
<dbReference type="RefSeq" id="WP_155430718.1">
    <property type="nucleotide sequence ID" value="NZ_WNJO01000002.1"/>
</dbReference>
<evidence type="ECO:0000256" key="1">
    <source>
        <dbReference type="SAM" id="Phobius"/>
    </source>
</evidence>
<keyword evidence="1" id="KW-0812">Transmembrane</keyword>
<keyword evidence="1" id="KW-0472">Membrane</keyword>
<keyword evidence="3" id="KW-1185">Reference proteome</keyword>
<comment type="caution">
    <text evidence="2">The sequence shown here is derived from an EMBL/GenBank/DDBJ whole genome shotgun (WGS) entry which is preliminary data.</text>
</comment>
<sequence>MNKSEKVLLLLVGLLAIVQSVWLIAVIIPLGQVSTWLLTTIQTKQTAVETSAIVISGLLTFIGLLAIFIALMAPGKVDRLIFRFRNGQLSISKKAVENTLRAAILNQEDVTAVSVKVKMTARSQHVRVTIKAVNRDDNDLVEKGKRIQELVVAETKRILAVPVKRVKLRLKPYQTLNQKMPRQSRVV</sequence>
<dbReference type="Proteomes" id="UP000466388">
    <property type="component" value="Unassembled WGS sequence"/>
</dbReference>